<evidence type="ECO:0000259" key="9">
    <source>
        <dbReference type="Pfam" id="PF13290"/>
    </source>
</evidence>
<feature type="domain" description="Peptidase S8/S53" evidence="7">
    <location>
        <begin position="176"/>
        <end position="641"/>
    </location>
</feature>
<evidence type="ECO:0000256" key="6">
    <source>
        <dbReference type="RuleBase" id="RU003355"/>
    </source>
</evidence>
<dbReference type="InterPro" id="IPR015500">
    <property type="entry name" value="Peptidase_S8_subtilisin-rel"/>
</dbReference>
<evidence type="ECO:0000259" key="8">
    <source>
        <dbReference type="Pfam" id="PF02225"/>
    </source>
</evidence>
<feature type="domain" description="GH29D-like beta-sandwich" evidence="9">
    <location>
        <begin position="1187"/>
        <end position="1239"/>
    </location>
</feature>
<feature type="active site" description="Charge relay system" evidence="5">
    <location>
        <position position="255"/>
    </location>
</feature>
<dbReference type="InterPro" id="IPR023828">
    <property type="entry name" value="Peptidase_S8_Ser-AS"/>
</dbReference>
<comment type="caution">
    <text evidence="11">The sequence shown here is derived from an EMBL/GenBank/DDBJ whole genome shotgun (WGS) entry which is preliminary data.</text>
</comment>
<keyword evidence="3 5" id="KW-0378">Hydrolase</keyword>
<keyword evidence="4 5" id="KW-0720">Serine protease</keyword>
<dbReference type="SUPFAM" id="SSF101898">
    <property type="entry name" value="NHL repeat"/>
    <property type="match status" value="1"/>
</dbReference>
<dbReference type="InterPro" id="IPR000209">
    <property type="entry name" value="Peptidase_S8/S53_dom"/>
</dbReference>
<organism evidence="11 12">
    <name type="scientific">Natronospira bacteriovora</name>
    <dbReference type="NCBI Taxonomy" id="3069753"/>
    <lineage>
        <taxon>Bacteria</taxon>
        <taxon>Pseudomonadati</taxon>
        <taxon>Pseudomonadota</taxon>
        <taxon>Gammaproteobacteria</taxon>
        <taxon>Natronospirales</taxon>
        <taxon>Natronospiraceae</taxon>
        <taxon>Natronospira</taxon>
    </lineage>
</organism>
<dbReference type="Pfam" id="PF17766">
    <property type="entry name" value="fn3_6"/>
    <property type="match status" value="1"/>
</dbReference>
<evidence type="ECO:0000313" key="12">
    <source>
        <dbReference type="Proteomes" id="UP001239019"/>
    </source>
</evidence>
<evidence type="ECO:0000256" key="4">
    <source>
        <dbReference type="ARBA" id="ARBA00022825"/>
    </source>
</evidence>
<gene>
    <name evidence="11" type="ORF">RBH19_10640</name>
</gene>
<dbReference type="InterPro" id="IPR041469">
    <property type="entry name" value="Subtilisin-like_FN3"/>
</dbReference>
<evidence type="ECO:0000259" key="7">
    <source>
        <dbReference type="Pfam" id="PF00082"/>
    </source>
</evidence>
<dbReference type="EMBL" id="JAVDDT010000007">
    <property type="protein sequence ID" value="MDQ2070337.1"/>
    <property type="molecule type" value="Genomic_DNA"/>
</dbReference>
<dbReference type="Gene3D" id="3.50.30.30">
    <property type="match status" value="1"/>
</dbReference>
<feature type="domain" description="PA" evidence="8">
    <location>
        <begin position="436"/>
        <end position="519"/>
    </location>
</feature>
<dbReference type="Pfam" id="PF13290">
    <property type="entry name" value="CHB_HEX_C_1"/>
    <property type="match status" value="1"/>
</dbReference>
<accession>A0ABU0W8Q9</accession>
<dbReference type="PRINTS" id="PR00723">
    <property type="entry name" value="SUBTILISIN"/>
</dbReference>
<sequence length="1779" mass="188163">MFGQQSYWRRRVAGVVVCFSVLILPQAIVAQTEGLETAPESGRYIVYLDEAPVVHYRGGIPGLPATSPQATGDARLQAARPAVIQYSDFLAQRQTELVGTIERQLGRKVPVVQAFRLATNGFSLEISPQEAARVATLSGVKRIEPVELLELMTDAGPAWISADTIWSDSGEHQFKGEGVVVGVLDTGINPDHPSFAETDPSDGYQHINPLGSGNYLGVCDPSSYGQPYDPSAGCNDKLIGIYDYTGDGNTDDNGHGSHVAATVAGNHVELDLSPAYVLDEPLIAPPGSGVAPRANIVAYRICDEGGSCASDSMLRAVDDILQAGVVDVVNFSIGRPGGGRDPWSAEPFNGFLGLHAAGVLVIASAGNSSNPGTVGNFAPWIGTIAASTHNRQLRAETTLTTSGGNAAAPGEIDAMGLTFGTESAQIVSGRHLSNVNPTCTNPSQSQVQGRIVVCQLQFLFSGPSWVTASEELASRGAVGMIVHNTDSSYYEDADGNPTLFNVRGALPTIHVLEEDGEALHDWIEEGGVTVASFGGANMVRELDDAAGDILAGFSSQGPAVAPFDVLIGPNLTAPGVNILAARHSTDDTVANENMVISGTSMSSPHVAGAAALLRGLNPDWTPSEVLSALMLTAEADGHLSDDQVSQATPFQIGSGRVNLEKAAQSGLVLDETSERFASADGIGDGLSLPELNLASLGQTGCFMTCRWTRTLRATRDGQWQASVSADSGVTVEVEPASFTLAAGETQTITVTASGSLGVDDWAFGELLLVDSSGNAADARLPIAVRNIRGPVSRAVGWVNSGLEAPWGMTTLPDGRAWVSDPDDLGGDGAVHELNPGSFSFTGETVSNDWAVTARGSTFADITGTAWQLDRDGDNCLHAWTPDGATGDTLCPDWPAPVQAVTYDFDAQTFWAGAETGELIQFDLEGEVLDIIETDYLITGLAMLPNQRVLALGEMVEGSDLAVLDLRAEARPEDAWYLIHIMGPPAFNPGAHGDLTLLCDGRLLTSNIEQGHIYWVHPGVDATACGDTYMDLDDYWIPSARPAQARELHFRVPGDTRVSGLEWDIHYDASENDNRTYYLRMQIVSPTGESIIAGSYTPNLFSSGSWAGPVDHNFDWSIWSAISTDARAITDFNGQQAGGYWTVRLWHARSGDEHMGQLLENSHIQLNLVSDAPLIEPGGGAFVDSELPLEVRLSSGPPDRFIRYSLDGSDPEDSISVIQSRETITVDADTELRAIAESAEFGTSHESGAVFQFFPAVGIVDQDGSPMDDPVIAAGQSLDFDVSGGSGDIALELLPNSVSGVEADLSFDAGSGTVTIPETGAFAGDYQLLVIDENTGSAEWVTITVPLGTQSELTHLIPEQSSAFSVHGATPGYGFSFQVMQDDMPSSLASLDPDQAIAEGDEGAANPAVSNVTLATPDAIQNFDVLVTPEDGSYDAVSHEWLADPGRHYSGWVEDALGSRLQAATVRADNLLGEDESVYTASSDPDGVFSLRTPSPLQATEHNLTALKQGYLTRGIAGADCAGADPTCTVVMEAASAKIHGSLEGLQAGDRVEFMLLHEEGGIVTELGPHVFHAEEDAALSYRLPADYSRIYQAILATAVGYEDHLEDRGGQGFGFTAPGDEIEQVDFTMNPTTPALLSVDAQAADDGSLDLSVMLEPMARDGSVHLEWGYLPDSLDQSTEPQAYSGEDSIFEAEWTLSDLACGGALHYRAVASNDRGMTATSETTQTALAACASPFGSGSGCSLGQGSQRPDPLWLFLVLLLLAHQRQRQRPTKRNETG</sequence>
<dbReference type="InterPro" id="IPR003137">
    <property type="entry name" value="PA_domain"/>
</dbReference>
<reference evidence="11 12" key="1">
    <citation type="submission" date="2023-08" db="EMBL/GenBank/DDBJ databases">
        <title>Whole-genome sequencing of halo(alkali)philic microorganisms from hypersaline lakes.</title>
        <authorList>
            <person name="Sorokin D.Y."/>
            <person name="Abbas B."/>
            <person name="Merkel A.Y."/>
        </authorList>
    </citation>
    <scope>NUCLEOTIDE SEQUENCE [LARGE SCALE GENOMIC DNA]</scope>
    <source>
        <strain evidence="11 12">AB-CW4</strain>
    </source>
</reference>
<dbReference type="Pfam" id="PF00082">
    <property type="entry name" value="Peptidase_S8"/>
    <property type="match status" value="1"/>
</dbReference>
<dbReference type="Gene3D" id="2.60.40.2310">
    <property type="match status" value="1"/>
</dbReference>
<name>A0ABU0W8Q9_9GAMM</name>
<feature type="active site" description="Charge relay system" evidence="5">
    <location>
        <position position="185"/>
    </location>
</feature>
<dbReference type="InterPro" id="IPR023827">
    <property type="entry name" value="Peptidase_S8_Asp-AS"/>
</dbReference>
<dbReference type="InterPro" id="IPR036852">
    <property type="entry name" value="Peptidase_S8/S53_dom_sf"/>
</dbReference>
<dbReference type="InterPro" id="IPR059177">
    <property type="entry name" value="GH29D-like_dom"/>
</dbReference>
<dbReference type="RefSeq" id="WP_306728837.1">
    <property type="nucleotide sequence ID" value="NZ_JAVDDT010000007.1"/>
</dbReference>
<evidence type="ECO:0000256" key="5">
    <source>
        <dbReference type="PROSITE-ProRule" id="PRU01240"/>
    </source>
</evidence>
<keyword evidence="1 5" id="KW-0645">Protease</keyword>
<comment type="similarity">
    <text evidence="5 6">Belongs to the peptidase S8 family.</text>
</comment>
<dbReference type="InterPro" id="IPR045051">
    <property type="entry name" value="SBT"/>
</dbReference>
<protein>
    <submittedName>
        <fullName evidence="11">S8 family serine peptidase</fullName>
    </submittedName>
</protein>
<dbReference type="PROSITE" id="PS00136">
    <property type="entry name" value="SUBTILASE_ASP"/>
    <property type="match status" value="1"/>
</dbReference>
<dbReference type="PROSITE" id="PS00138">
    <property type="entry name" value="SUBTILASE_SER"/>
    <property type="match status" value="1"/>
</dbReference>
<dbReference type="PANTHER" id="PTHR10795">
    <property type="entry name" value="PROPROTEIN CONVERTASE SUBTILISIN/KEXIN"/>
    <property type="match status" value="1"/>
</dbReference>
<dbReference type="Proteomes" id="UP001239019">
    <property type="component" value="Unassembled WGS sequence"/>
</dbReference>
<dbReference type="PROSITE" id="PS51892">
    <property type="entry name" value="SUBTILASE"/>
    <property type="match status" value="1"/>
</dbReference>
<proteinExistence type="inferred from homology"/>
<evidence type="ECO:0000313" key="11">
    <source>
        <dbReference type="EMBL" id="MDQ2070337.1"/>
    </source>
</evidence>
<evidence type="ECO:0000259" key="10">
    <source>
        <dbReference type="Pfam" id="PF17766"/>
    </source>
</evidence>
<keyword evidence="2" id="KW-0732">Signal</keyword>
<feature type="active site" description="Charge relay system" evidence="5">
    <location>
        <position position="600"/>
    </location>
</feature>
<feature type="domain" description="Subtilisin-like protease fibronectin type-III" evidence="10">
    <location>
        <begin position="691"/>
        <end position="784"/>
    </location>
</feature>
<keyword evidence="12" id="KW-1185">Reference proteome</keyword>
<evidence type="ECO:0000256" key="2">
    <source>
        <dbReference type="ARBA" id="ARBA00022729"/>
    </source>
</evidence>
<dbReference type="Gene3D" id="3.40.50.200">
    <property type="entry name" value="Peptidase S8/S53 domain"/>
    <property type="match status" value="1"/>
</dbReference>
<evidence type="ECO:0000256" key="1">
    <source>
        <dbReference type="ARBA" id="ARBA00022670"/>
    </source>
</evidence>
<dbReference type="SUPFAM" id="SSF52743">
    <property type="entry name" value="Subtilisin-like"/>
    <property type="match status" value="1"/>
</dbReference>
<dbReference type="Pfam" id="PF02225">
    <property type="entry name" value="PA"/>
    <property type="match status" value="1"/>
</dbReference>
<evidence type="ECO:0000256" key="3">
    <source>
        <dbReference type="ARBA" id="ARBA00022801"/>
    </source>
</evidence>